<dbReference type="Gene3D" id="3.90.190.10">
    <property type="entry name" value="Protein tyrosine phosphatase superfamily"/>
    <property type="match status" value="1"/>
</dbReference>
<feature type="transmembrane region" description="Helical" evidence="2">
    <location>
        <begin position="30"/>
        <end position="49"/>
    </location>
</feature>
<feature type="region of interest" description="Disordered" evidence="1">
    <location>
        <begin position="351"/>
        <end position="400"/>
    </location>
</feature>
<dbReference type="PROSITE" id="PS50056">
    <property type="entry name" value="TYR_PHOSPHATASE_2"/>
    <property type="match status" value="1"/>
</dbReference>
<dbReference type="InterPro" id="IPR050266">
    <property type="entry name" value="AB_hydrolase_sf"/>
</dbReference>
<feature type="compositionally biased region" description="Polar residues" evidence="1">
    <location>
        <begin position="351"/>
        <end position="362"/>
    </location>
</feature>
<dbReference type="CDD" id="cd14502">
    <property type="entry name" value="RNA_5'-triphosphatase"/>
    <property type="match status" value="1"/>
</dbReference>
<accession>A0AAN6K8A9</accession>
<dbReference type="Pfam" id="PF00561">
    <property type="entry name" value="Abhydrolase_1"/>
    <property type="match status" value="1"/>
</dbReference>
<dbReference type="SUPFAM" id="SSF53474">
    <property type="entry name" value="alpha/beta-Hydrolases"/>
    <property type="match status" value="1"/>
</dbReference>
<dbReference type="PROSITE" id="PS00383">
    <property type="entry name" value="TYR_PHOSPHATASE_1"/>
    <property type="match status" value="1"/>
</dbReference>
<dbReference type="GO" id="GO:0047372">
    <property type="term" value="F:monoacylglycerol lipase activity"/>
    <property type="evidence" value="ECO:0007669"/>
    <property type="project" value="TreeGrafter"/>
</dbReference>
<dbReference type="InterPro" id="IPR029058">
    <property type="entry name" value="AB_hydrolase_fold"/>
</dbReference>
<dbReference type="FunFam" id="3.90.190.10:FF:000090">
    <property type="entry name" value="Dual specificity phosphatase catalytic domain protein"/>
    <property type="match status" value="1"/>
</dbReference>
<organism evidence="4 5">
    <name type="scientific">Friedmanniomyces endolithicus</name>
    <dbReference type="NCBI Taxonomy" id="329885"/>
    <lineage>
        <taxon>Eukaryota</taxon>
        <taxon>Fungi</taxon>
        <taxon>Dikarya</taxon>
        <taxon>Ascomycota</taxon>
        <taxon>Pezizomycotina</taxon>
        <taxon>Dothideomycetes</taxon>
        <taxon>Dothideomycetidae</taxon>
        <taxon>Mycosphaerellales</taxon>
        <taxon>Teratosphaeriaceae</taxon>
        <taxon>Friedmanniomyces</taxon>
    </lineage>
</organism>
<feature type="transmembrane region" description="Helical" evidence="2">
    <location>
        <begin position="185"/>
        <end position="207"/>
    </location>
</feature>
<dbReference type="SUPFAM" id="SSF52799">
    <property type="entry name" value="(Phosphotyrosine protein) phosphatases II"/>
    <property type="match status" value="1"/>
</dbReference>
<dbReference type="PANTHER" id="PTHR43798:SF5">
    <property type="entry name" value="MONOACYLGLYCEROL LIPASE ABHD6"/>
    <property type="match status" value="1"/>
</dbReference>
<dbReference type="Gene3D" id="3.40.50.1820">
    <property type="entry name" value="alpha/beta hydrolase"/>
    <property type="match status" value="1"/>
</dbReference>
<dbReference type="Proteomes" id="UP001175353">
    <property type="component" value="Unassembled WGS sequence"/>
</dbReference>
<comment type="caution">
    <text evidence="4">The sequence shown here is derived from an EMBL/GenBank/DDBJ whole genome shotgun (WGS) entry which is preliminary data.</text>
</comment>
<evidence type="ECO:0000259" key="3">
    <source>
        <dbReference type="PROSITE" id="PS50056"/>
    </source>
</evidence>
<dbReference type="InterPro" id="IPR029021">
    <property type="entry name" value="Prot-tyrosine_phosphatase-like"/>
</dbReference>
<gene>
    <name evidence="4" type="ORF">LTR91_016307</name>
</gene>
<feature type="compositionally biased region" description="Basic and acidic residues" evidence="1">
    <location>
        <begin position="367"/>
        <end position="377"/>
    </location>
</feature>
<dbReference type="GO" id="GO:0016020">
    <property type="term" value="C:membrane"/>
    <property type="evidence" value="ECO:0007669"/>
    <property type="project" value="TreeGrafter"/>
</dbReference>
<dbReference type="GO" id="GO:0046464">
    <property type="term" value="P:acylglycerol catabolic process"/>
    <property type="evidence" value="ECO:0007669"/>
    <property type="project" value="TreeGrafter"/>
</dbReference>
<reference evidence="4" key="1">
    <citation type="submission" date="2023-06" db="EMBL/GenBank/DDBJ databases">
        <title>Black Yeasts Isolated from many extreme environments.</title>
        <authorList>
            <person name="Coleine C."/>
            <person name="Stajich J.E."/>
            <person name="Selbmann L."/>
        </authorList>
    </citation>
    <scope>NUCLEOTIDE SEQUENCE</scope>
    <source>
        <strain evidence="4">CCFEE 5200</strain>
    </source>
</reference>
<keyword evidence="5" id="KW-1185">Reference proteome</keyword>
<dbReference type="InterPro" id="IPR000387">
    <property type="entry name" value="Tyr_Pase_dom"/>
</dbReference>
<protein>
    <recommendedName>
        <fullName evidence="3">Tyrosine specific protein phosphatases domain-containing protein</fullName>
    </recommendedName>
</protein>
<keyword evidence="2" id="KW-1133">Transmembrane helix</keyword>
<dbReference type="EMBL" id="JAUJLE010000196">
    <property type="protein sequence ID" value="KAK0969535.1"/>
    <property type="molecule type" value="Genomic_DNA"/>
</dbReference>
<keyword evidence="2" id="KW-0472">Membrane</keyword>
<dbReference type="InterPro" id="IPR016130">
    <property type="entry name" value="Tyr_Pase_AS"/>
</dbReference>
<keyword evidence="2" id="KW-0812">Transmembrane</keyword>
<dbReference type="InterPro" id="IPR000073">
    <property type="entry name" value="AB_hydrolase_1"/>
</dbReference>
<name>A0AAN6K8A9_9PEZI</name>
<evidence type="ECO:0000256" key="1">
    <source>
        <dbReference type="SAM" id="MobiDB-lite"/>
    </source>
</evidence>
<feature type="domain" description="Tyrosine specific protein phosphatases" evidence="3">
    <location>
        <begin position="596"/>
        <end position="665"/>
    </location>
</feature>
<proteinExistence type="predicted"/>
<sequence length="719" mass="79383">MPGTLGSQLLSPRVLERIRDLVHAIAGKQLWKILGLLSFPFGLIVLHAWRTGRLSRLLRPIRRRRDVSESSLITKHSSIESFTTASGHAYQGIRVFYHPHVQAAKLPVDLPLLVFMHGLGGSVAQFAPLLTSLVNIGPCLAIDLPGCGLSEFKPDEPGAYSTAAFAELLCTAIERYRDKANNQQVVIIGHSMGCSIAALLASSTSALQSRLKTGYIISLIALCPRSSPFTYHETQAVNRLRWIPVLLFDLVRLIDRRGGLESASITRMVGEGADTGTRKLQQKFNDQSRSAVFLRFALGMSTTAADPDSALPGKEVWSGIKVPLFLVAGESDQVTSPKEVEQIANWLTEGTEASNQRASTCTALGEGDQRSRKRTQDKPVALEAEDSRAKAEYSSETVPTTAGDLESAQYLLAGNQKVPVPEERTGADGHSSAVKEEQKQTNHAFALKTTVFPAPAAHGLMYAASTVRILSGLIETFLAHHVDERLALGWQLQHMTTSGKWDVKNLKKWRNIDECSEPIAGVFRAMKTMREVDDVHNPHEFVKRFGSKALPDGVAIVVDISHESPVYDPKGLEEGGVEYHKFPTVSKLPPTADEVEHFISLIDLLRTSPRLQPTKDQEAGQNVHPVIGVHCHYGFNRTGFFIVCYLVERLHYRVQDAIEEFAVKRKPGIKHEHFVNELYVRRQYQGNPTIKELKSDHVPLLCMPEKLATMVKDLVSGAD</sequence>
<evidence type="ECO:0000313" key="5">
    <source>
        <dbReference type="Proteomes" id="UP001175353"/>
    </source>
</evidence>
<evidence type="ECO:0000313" key="4">
    <source>
        <dbReference type="EMBL" id="KAK0969535.1"/>
    </source>
</evidence>
<dbReference type="AlphaFoldDB" id="A0AAN6K8A9"/>
<evidence type="ECO:0000256" key="2">
    <source>
        <dbReference type="SAM" id="Phobius"/>
    </source>
</evidence>
<dbReference type="PANTHER" id="PTHR43798">
    <property type="entry name" value="MONOACYLGLYCEROL LIPASE"/>
    <property type="match status" value="1"/>
</dbReference>